<protein>
    <submittedName>
        <fullName evidence="1">Uncharacterized protein</fullName>
    </submittedName>
</protein>
<sequence>MGKRKITKSERKVLEKLIFPERFQDVLEETGHLYGELRDDLINLLSFGFVEAYERSGSKITLTSFYDSDNLQDFTFRATSKGLSEIKSH</sequence>
<gene>
    <name evidence="1" type="ORF">SAMN06265218_111131</name>
</gene>
<organism evidence="1 2">
    <name type="scientific">Fodinibius sediminis</name>
    <dbReference type="NCBI Taxonomy" id="1214077"/>
    <lineage>
        <taxon>Bacteria</taxon>
        <taxon>Pseudomonadati</taxon>
        <taxon>Balneolota</taxon>
        <taxon>Balneolia</taxon>
        <taxon>Balneolales</taxon>
        <taxon>Balneolaceae</taxon>
        <taxon>Fodinibius</taxon>
    </lineage>
</organism>
<accession>A0A521DVX5</accession>
<name>A0A521DVX5_9BACT</name>
<keyword evidence="2" id="KW-1185">Reference proteome</keyword>
<proteinExistence type="predicted"/>
<dbReference type="RefSeq" id="WP_142715035.1">
    <property type="nucleotide sequence ID" value="NZ_FXTH01000011.1"/>
</dbReference>
<reference evidence="1 2" key="1">
    <citation type="submission" date="2017-05" db="EMBL/GenBank/DDBJ databases">
        <authorList>
            <person name="Varghese N."/>
            <person name="Submissions S."/>
        </authorList>
    </citation>
    <scope>NUCLEOTIDE SEQUENCE [LARGE SCALE GENOMIC DNA]</scope>
    <source>
        <strain evidence="1 2">DSM 21194</strain>
    </source>
</reference>
<evidence type="ECO:0000313" key="2">
    <source>
        <dbReference type="Proteomes" id="UP000317593"/>
    </source>
</evidence>
<dbReference type="AlphaFoldDB" id="A0A521DVX5"/>
<dbReference type="Proteomes" id="UP000317593">
    <property type="component" value="Unassembled WGS sequence"/>
</dbReference>
<dbReference type="OrthoDB" id="1525021at2"/>
<dbReference type="EMBL" id="FXTH01000011">
    <property type="protein sequence ID" value="SMO75010.1"/>
    <property type="molecule type" value="Genomic_DNA"/>
</dbReference>
<evidence type="ECO:0000313" key="1">
    <source>
        <dbReference type="EMBL" id="SMO75010.1"/>
    </source>
</evidence>